<keyword evidence="5 8" id="KW-1133">Transmembrane helix</keyword>
<feature type="transmembrane region" description="Helical" evidence="8">
    <location>
        <begin position="299"/>
        <end position="320"/>
    </location>
</feature>
<evidence type="ECO:0000256" key="8">
    <source>
        <dbReference type="SAM" id="Phobius"/>
    </source>
</evidence>
<evidence type="ECO:0000256" key="6">
    <source>
        <dbReference type="ARBA" id="ARBA00023136"/>
    </source>
</evidence>
<dbReference type="AlphaFoldDB" id="A0A7W3TGC5"/>
<feature type="transmembrane region" description="Helical" evidence="8">
    <location>
        <begin position="55"/>
        <end position="72"/>
    </location>
</feature>
<keyword evidence="6 8" id="KW-0472">Membrane</keyword>
<feature type="domain" description="RCK N-terminal" evidence="9">
    <location>
        <begin position="411"/>
        <end position="527"/>
    </location>
</feature>
<feature type="region of interest" description="Disordered" evidence="7">
    <location>
        <begin position="544"/>
        <end position="595"/>
    </location>
</feature>
<dbReference type="EMBL" id="VKHT01000711">
    <property type="protein sequence ID" value="MBB0246045.1"/>
    <property type="molecule type" value="Genomic_DNA"/>
</dbReference>
<dbReference type="GO" id="GO:1902600">
    <property type="term" value="P:proton transmembrane transport"/>
    <property type="evidence" value="ECO:0007669"/>
    <property type="project" value="InterPro"/>
</dbReference>
<accession>A0A7W3TGC5</accession>
<comment type="similarity">
    <text evidence="2">Belongs to the monovalent cation:proton antiporter 2 (CPA2) transporter (TC 2.A.37) family.</text>
</comment>
<dbReference type="PANTHER" id="PTHR42751:SF3">
    <property type="entry name" value="SODIUM_GLUTAMATE SYMPORTER"/>
    <property type="match status" value="1"/>
</dbReference>
<name>A0A7W3TGC5_9ACTN</name>
<dbReference type="InterPro" id="IPR036291">
    <property type="entry name" value="NAD(P)-bd_dom_sf"/>
</dbReference>
<dbReference type="Gene3D" id="1.20.1530.20">
    <property type="match status" value="1"/>
</dbReference>
<feature type="transmembrane region" description="Helical" evidence="8">
    <location>
        <begin position="189"/>
        <end position="208"/>
    </location>
</feature>
<dbReference type="GO" id="GO:0016020">
    <property type="term" value="C:membrane"/>
    <property type="evidence" value="ECO:0007669"/>
    <property type="project" value="UniProtKB-SubCell"/>
</dbReference>
<feature type="compositionally biased region" description="Basic and acidic residues" evidence="7">
    <location>
        <begin position="584"/>
        <end position="595"/>
    </location>
</feature>
<comment type="caution">
    <text evidence="10">The sequence shown here is derived from an EMBL/GenBank/DDBJ whole genome shotgun (WGS) entry which is preliminary data.</text>
</comment>
<sequence length="595" mass="63344">MELHDFPLLAAVLAVATVIGLIATRLRQPLIVAFIGVGILVGPAALGWVEADGTIELLAHLGIAVLLFLVGLRLDLHLVRTTGPIALATGLGQVVFTSAIGYLIARLLGMDNVTSLYVAVALTFSSTIIIVKLLSDKRELEQLHGRIAVGFLIVQDIVVVMVMIALTAFGQRNAIGGAENDLSTEVLLVLGKGIGLLAAIALLMKFVLPRLLDHIARSQELLVLFGVAYAISIAAISEWLGFSTEVGAFLAGVSLATTPYRDALGARLVSLRDFMLLFFFLQLGAGLEFTDAGRQLGEAAVLSLFVLIGNPLIVIVIMALMRYPVRVGFLCGLTVAQISEFSLILAALGLSLGHITGATVSLITVVGLITIGVSTYLIMYSQQIWGRIGGWLERFQRVGVRQPDTDRSGDDVDVILYGLGRFGGHAADRLARAGLRVLAVDWDPYRVTHNEREGVTAVFGSAEDVHFLETLPLSRARWVISAIPHPNTNLALVDGLRRHGYEGRIMLTAHTPREVERSRAAGVDIVLDPFSEAADTALDIVSERARGEGGRSDAGVLVADPGPTAPHDGTPHDGPLSGPPDDAGGTRRAEGPPER</sequence>
<dbReference type="InterPro" id="IPR038770">
    <property type="entry name" value="Na+/solute_symporter_sf"/>
</dbReference>
<feature type="transmembrane region" description="Helical" evidence="8">
    <location>
        <begin position="116"/>
        <end position="135"/>
    </location>
</feature>
<evidence type="ECO:0000256" key="3">
    <source>
        <dbReference type="ARBA" id="ARBA00022448"/>
    </source>
</evidence>
<keyword evidence="11" id="KW-1185">Reference proteome</keyword>
<evidence type="ECO:0000256" key="4">
    <source>
        <dbReference type="ARBA" id="ARBA00022692"/>
    </source>
</evidence>
<protein>
    <submittedName>
        <fullName evidence="10">Sodium:proton exchanger</fullName>
    </submittedName>
</protein>
<dbReference type="Pfam" id="PF02254">
    <property type="entry name" value="TrkA_N"/>
    <property type="match status" value="1"/>
</dbReference>
<feature type="transmembrane region" description="Helical" evidence="8">
    <location>
        <begin position="6"/>
        <end position="23"/>
    </location>
</feature>
<evidence type="ECO:0000313" key="11">
    <source>
        <dbReference type="Proteomes" id="UP000538929"/>
    </source>
</evidence>
<proteinExistence type="inferred from homology"/>
<feature type="transmembrane region" description="Helical" evidence="8">
    <location>
        <begin position="355"/>
        <end position="378"/>
    </location>
</feature>
<feature type="transmembrane region" description="Helical" evidence="8">
    <location>
        <begin position="327"/>
        <end position="349"/>
    </location>
</feature>
<dbReference type="InterPro" id="IPR006153">
    <property type="entry name" value="Cation/H_exchanger_TM"/>
</dbReference>
<dbReference type="PROSITE" id="PS51201">
    <property type="entry name" value="RCK_N"/>
    <property type="match status" value="1"/>
</dbReference>
<feature type="transmembrane region" description="Helical" evidence="8">
    <location>
        <begin position="220"/>
        <end position="240"/>
    </location>
</feature>
<evidence type="ECO:0000256" key="5">
    <source>
        <dbReference type="ARBA" id="ARBA00022989"/>
    </source>
</evidence>
<keyword evidence="4 8" id="KW-0812">Transmembrane</keyword>
<evidence type="ECO:0000256" key="2">
    <source>
        <dbReference type="ARBA" id="ARBA00005551"/>
    </source>
</evidence>
<gene>
    <name evidence="10" type="ORF">FNQ90_18525</name>
</gene>
<dbReference type="SUPFAM" id="SSF51735">
    <property type="entry name" value="NAD(P)-binding Rossmann-fold domains"/>
    <property type="match status" value="1"/>
</dbReference>
<feature type="transmembrane region" description="Helical" evidence="8">
    <location>
        <begin position="84"/>
        <end position="104"/>
    </location>
</feature>
<evidence type="ECO:0000256" key="1">
    <source>
        <dbReference type="ARBA" id="ARBA00004141"/>
    </source>
</evidence>
<dbReference type="PANTHER" id="PTHR42751">
    <property type="entry name" value="SODIUM/HYDROGEN EXCHANGER FAMILY/TRKA DOMAIN PROTEIN"/>
    <property type="match status" value="1"/>
</dbReference>
<dbReference type="GO" id="GO:0006813">
    <property type="term" value="P:potassium ion transport"/>
    <property type="evidence" value="ECO:0007669"/>
    <property type="project" value="InterPro"/>
</dbReference>
<keyword evidence="3" id="KW-0813">Transport</keyword>
<evidence type="ECO:0000259" key="9">
    <source>
        <dbReference type="PROSITE" id="PS51201"/>
    </source>
</evidence>
<dbReference type="InterPro" id="IPR003148">
    <property type="entry name" value="RCK_N"/>
</dbReference>
<dbReference type="GO" id="GO:0015297">
    <property type="term" value="F:antiporter activity"/>
    <property type="evidence" value="ECO:0007669"/>
    <property type="project" value="InterPro"/>
</dbReference>
<dbReference type="Gene3D" id="3.40.50.720">
    <property type="entry name" value="NAD(P)-binding Rossmann-like Domain"/>
    <property type="match status" value="1"/>
</dbReference>
<organism evidence="10 11">
    <name type="scientific">Streptomyces alkaliphilus</name>
    <dbReference type="NCBI Taxonomy" id="1472722"/>
    <lineage>
        <taxon>Bacteria</taxon>
        <taxon>Bacillati</taxon>
        <taxon>Actinomycetota</taxon>
        <taxon>Actinomycetes</taxon>
        <taxon>Kitasatosporales</taxon>
        <taxon>Streptomycetaceae</taxon>
        <taxon>Streptomyces</taxon>
    </lineage>
</organism>
<evidence type="ECO:0000256" key="7">
    <source>
        <dbReference type="SAM" id="MobiDB-lite"/>
    </source>
</evidence>
<comment type="subcellular location">
    <subcellularLocation>
        <location evidence="1">Membrane</location>
        <topology evidence="1">Multi-pass membrane protein</topology>
    </subcellularLocation>
</comment>
<evidence type="ECO:0000313" key="10">
    <source>
        <dbReference type="EMBL" id="MBB0246045.1"/>
    </source>
</evidence>
<feature type="transmembrane region" description="Helical" evidence="8">
    <location>
        <begin position="30"/>
        <end position="49"/>
    </location>
</feature>
<dbReference type="Pfam" id="PF00999">
    <property type="entry name" value="Na_H_Exchanger"/>
    <property type="match status" value="1"/>
</dbReference>
<dbReference type="Proteomes" id="UP000538929">
    <property type="component" value="Unassembled WGS sequence"/>
</dbReference>
<feature type="transmembrane region" description="Helical" evidence="8">
    <location>
        <begin position="147"/>
        <end position="169"/>
    </location>
</feature>
<reference evidence="11" key="1">
    <citation type="submission" date="2019-10" db="EMBL/GenBank/DDBJ databases">
        <title>Streptomyces sp. nov., a novel actinobacterium isolated from alkaline environment.</title>
        <authorList>
            <person name="Golinska P."/>
        </authorList>
    </citation>
    <scope>NUCLEOTIDE SEQUENCE [LARGE SCALE GENOMIC DNA]</scope>
    <source>
        <strain evidence="11">DSM 42118</strain>
    </source>
</reference>